<accession>A0AAE3CZR8</accession>
<proteinExistence type="predicted"/>
<dbReference type="EMBL" id="JAICBX010000001">
    <property type="protein sequence ID" value="MBW8636202.1"/>
    <property type="molecule type" value="Genomic_DNA"/>
</dbReference>
<dbReference type="Proteomes" id="UP001196509">
    <property type="component" value="Unassembled WGS sequence"/>
</dbReference>
<keyword evidence="2" id="KW-1185">Reference proteome</keyword>
<gene>
    <name evidence="1" type="ORF">K1W69_03300</name>
</gene>
<dbReference type="GO" id="GO:0008146">
    <property type="term" value="F:sulfotransferase activity"/>
    <property type="evidence" value="ECO:0007669"/>
    <property type="project" value="InterPro"/>
</dbReference>
<dbReference type="InterPro" id="IPR005331">
    <property type="entry name" value="Sulfotransferase"/>
</dbReference>
<organism evidence="1 2">
    <name type="scientific">Flavimaribacter sediminis</name>
    <dbReference type="NCBI Taxonomy" id="2865987"/>
    <lineage>
        <taxon>Bacteria</taxon>
        <taxon>Pseudomonadati</taxon>
        <taxon>Pseudomonadota</taxon>
        <taxon>Alphaproteobacteria</taxon>
        <taxon>Hyphomicrobiales</taxon>
        <taxon>Rhizobiaceae</taxon>
        <taxon>Flavimaribacter</taxon>
    </lineage>
</organism>
<dbReference type="AlphaFoldDB" id="A0AAE3CZR8"/>
<evidence type="ECO:0000313" key="1">
    <source>
        <dbReference type="EMBL" id="MBW8636202.1"/>
    </source>
</evidence>
<dbReference type="Pfam" id="PF03567">
    <property type="entry name" value="Sulfotransfer_2"/>
    <property type="match status" value="1"/>
</dbReference>
<reference evidence="1" key="1">
    <citation type="submission" date="2021-08" db="EMBL/GenBank/DDBJ databases">
        <title>Hoeflea bacterium WL0058 sp. nov., isolated from the sediment.</title>
        <authorList>
            <person name="Wang L."/>
            <person name="Zhang D."/>
        </authorList>
    </citation>
    <scope>NUCLEOTIDE SEQUENCE</scope>
    <source>
        <strain evidence="1">WL0058</strain>
    </source>
</reference>
<protein>
    <submittedName>
        <fullName evidence="1">Sulfotransferase family protein</fullName>
    </submittedName>
</protein>
<dbReference type="GO" id="GO:0016020">
    <property type="term" value="C:membrane"/>
    <property type="evidence" value="ECO:0007669"/>
    <property type="project" value="InterPro"/>
</dbReference>
<comment type="caution">
    <text evidence="1">The sequence shown here is derived from an EMBL/GenBank/DDBJ whole genome shotgun (WGS) entry which is preliminary data.</text>
</comment>
<sequence>MNRAKYNRYFKFAVVRNPWDRLYSTFRYAERDVQRYKSSPLEWITHFPDFESFVMQGMTEEIASRHYFIGCQVNYLRLPSGEVDPDITIGKLEMLQEFLSSLTPLLPRLTEVGVRNASPGRQPLHEVYSVEMIIKVRQLFAPDIHEFGYVFPNSEHNKL</sequence>
<name>A0AAE3CZR8_9HYPH</name>
<evidence type="ECO:0000313" key="2">
    <source>
        <dbReference type="Proteomes" id="UP001196509"/>
    </source>
</evidence>